<dbReference type="Proteomes" id="UP000076727">
    <property type="component" value="Unassembled WGS sequence"/>
</dbReference>
<evidence type="ECO:0000256" key="1">
    <source>
        <dbReference type="SAM" id="Phobius"/>
    </source>
</evidence>
<organism evidence="2 3">
    <name type="scientific">Daedalea quercina L-15889</name>
    <dbReference type="NCBI Taxonomy" id="1314783"/>
    <lineage>
        <taxon>Eukaryota</taxon>
        <taxon>Fungi</taxon>
        <taxon>Dikarya</taxon>
        <taxon>Basidiomycota</taxon>
        <taxon>Agaricomycotina</taxon>
        <taxon>Agaricomycetes</taxon>
        <taxon>Polyporales</taxon>
        <taxon>Fomitopsis</taxon>
    </lineage>
</organism>
<protein>
    <submittedName>
        <fullName evidence="2">Uncharacterized protein</fullName>
    </submittedName>
</protein>
<proteinExistence type="predicted"/>
<feature type="transmembrane region" description="Helical" evidence="1">
    <location>
        <begin position="152"/>
        <end position="172"/>
    </location>
</feature>
<evidence type="ECO:0000313" key="2">
    <source>
        <dbReference type="EMBL" id="KZT64975.1"/>
    </source>
</evidence>
<gene>
    <name evidence="2" type="ORF">DAEQUDRAFT_677633</name>
</gene>
<evidence type="ECO:0000313" key="3">
    <source>
        <dbReference type="Proteomes" id="UP000076727"/>
    </source>
</evidence>
<keyword evidence="1" id="KW-1133">Transmembrane helix</keyword>
<keyword evidence="1" id="KW-0472">Membrane</keyword>
<dbReference type="EMBL" id="KV429114">
    <property type="protein sequence ID" value="KZT64975.1"/>
    <property type="molecule type" value="Genomic_DNA"/>
</dbReference>
<reference evidence="2 3" key="1">
    <citation type="journal article" date="2016" name="Mol. Biol. Evol.">
        <title>Comparative Genomics of Early-Diverging Mushroom-Forming Fungi Provides Insights into the Origins of Lignocellulose Decay Capabilities.</title>
        <authorList>
            <person name="Nagy L.G."/>
            <person name="Riley R."/>
            <person name="Tritt A."/>
            <person name="Adam C."/>
            <person name="Daum C."/>
            <person name="Floudas D."/>
            <person name="Sun H."/>
            <person name="Yadav J.S."/>
            <person name="Pangilinan J."/>
            <person name="Larsson K.H."/>
            <person name="Matsuura K."/>
            <person name="Barry K."/>
            <person name="Labutti K."/>
            <person name="Kuo R."/>
            <person name="Ohm R.A."/>
            <person name="Bhattacharya S.S."/>
            <person name="Shirouzu T."/>
            <person name="Yoshinaga Y."/>
            <person name="Martin F.M."/>
            <person name="Grigoriev I.V."/>
            <person name="Hibbett D.S."/>
        </authorList>
    </citation>
    <scope>NUCLEOTIDE SEQUENCE [LARGE SCALE GENOMIC DNA]</scope>
    <source>
        <strain evidence="2 3">L-15889</strain>
    </source>
</reference>
<keyword evidence="1" id="KW-0812">Transmembrane</keyword>
<dbReference type="OrthoDB" id="3265172at2759"/>
<feature type="transmembrane region" description="Helical" evidence="1">
    <location>
        <begin position="90"/>
        <end position="109"/>
    </location>
</feature>
<accession>A0A165LXJ5</accession>
<sequence>MYARALIPAGYATTQTAATLKATVSLPPNVRPTTTAEQYWAARALTAETLLSAKLAHQNELMDLSSAEEEKRAREISLLQRRHEERNSRLEMLVILLLCCLVATVAAIVHSHSSARHAAPTGWSIPTHFTIPILSPFTSVVEHETSAVSTRLLVASAAITAVLAYACFRYWIVHARKR</sequence>
<dbReference type="AlphaFoldDB" id="A0A165LXJ5"/>
<name>A0A165LXJ5_9APHY</name>
<keyword evidence="3" id="KW-1185">Reference proteome</keyword>